<dbReference type="GO" id="GO:0003735">
    <property type="term" value="F:structural constituent of ribosome"/>
    <property type="evidence" value="ECO:0007669"/>
    <property type="project" value="InterPro"/>
</dbReference>
<dbReference type="GO" id="GO:0019843">
    <property type="term" value="F:rRNA binding"/>
    <property type="evidence" value="ECO:0007669"/>
    <property type="project" value="UniProtKB-UniRule"/>
</dbReference>
<keyword evidence="5" id="KW-0820">tRNA-binding</keyword>
<dbReference type="FunFam" id="1.10.8.50:FF:000001">
    <property type="entry name" value="30S ribosomal protein S13"/>
    <property type="match status" value="1"/>
</dbReference>
<dbReference type="InterPro" id="IPR027437">
    <property type="entry name" value="Rbsml_uS13_C"/>
</dbReference>
<dbReference type="InterPro" id="IPR001892">
    <property type="entry name" value="Ribosomal_uS13"/>
</dbReference>
<comment type="caution">
    <text evidence="8">The sequence shown here is derived from an EMBL/GenBank/DDBJ whole genome shotgun (WGS) entry which is preliminary data.</text>
</comment>
<dbReference type="GO" id="GO:0000049">
    <property type="term" value="F:tRNA binding"/>
    <property type="evidence" value="ECO:0007669"/>
    <property type="project" value="UniProtKB-UniRule"/>
</dbReference>
<comment type="similarity">
    <text evidence="1 5 6">Belongs to the universal ribosomal protein uS13 family.</text>
</comment>
<dbReference type="HAMAP" id="MF_01315">
    <property type="entry name" value="Ribosomal_uS13"/>
    <property type="match status" value="1"/>
</dbReference>
<keyword evidence="5" id="KW-0694">RNA-binding</keyword>
<dbReference type="GO" id="GO:0015935">
    <property type="term" value="C:small ribosomal subunit"/>
    <property type="evidence" value="ECO:0007669"/>
    <property type="project" value="TreeGrafter"/>
</dbReference>
<comment type="subunit">
    <text evidence="5">Part of the 30S ribosomal subunit. Forms a loose heterodimer with protein S19. Forms two bridges to the 50S subunit in the 70S ribosome.</text>
</comment>
<evidence type="ECO:0000256" key="6">
    <source>
        <dbReference type="RuleBase" id="RU003830"/>
    </source>
</evidence>
<evidence type="ECO:0000256" key="2">
    <source>
        <dbReference type="ARBA" id="ARBA00022980"/>
    </source>
</evidence>
<name>A0A1F8FH41_9BACT</name>
<dbReference type="AlphaFoldDB" id="A0A1F8FH41"/>
<keyword evidence="2 5" id="KW-0689">Ribosomal protein</keyword>
<feature type="region of interest" description="Disordered" evidence="7">
    <location>
        <begin position="92"/>
        <end position="128"/>
    </location>
</feature>
<dbReference type="PANTHER" id="PTHR10871">
    <property type="entry name" value="30S RIBOSOMAL PROTEIN S13/40S RIBOSOMAL PROTEIN S18"/>
    <property type="match status" value="1"/>
</dbReference>
<sequence>MVRISGIVIPDNKKADIALTYIYGLGRFSSQLILKSAGINPDKKAATLTAEEINKIQNIIDKSFRVGGELKRETAKNIQRLKEIGSWRGIRHSRRLPIHGRTKTNSRTTRGNVRKTMGSGRKASAEKT</sequence>
<dbReference type="GO" id="GO:0006412">
    <property type="term" value="P:translation"/>
    <property type="evidence" value="ECO:0007669"/>
    <property type="project" value="UniProtKB-UniRule"/>
</dbReference>
<dbReference type="SUPFAM" id="SSF46946">
    <property type="entry name" value="S13-like H2TH domain"/>
    <property type="match status" value="1"/>
</dbReference>
<feature type="compositionally biased region" description="Basic residues" evidence="7">
    <location>
        <begin position="92"/>
        <end position="104"/>
    </location>
</feature>
<dbReference type="InterPro" id="IPR010979">
    <property type="entry name" value="Ribosomal_uS13-like_H2TH"/>
</dbReference>
<gene>
    <name evidence="5" type="primary">rpsM</name>
    <name evidence="8" type="ORF">A3C71_01665</name>
</gene>
<reference evidence="8 9" key="1">
    <citation type="journal article" date="2016" name="Nat. Commun.">
        <title>Thousands of microbial genomes shed light on interconnected biogeochemical processes in an aquifer system.</title>
        <authorList>
            <person name="Anantharaman K."/>
            <person name="Brown C.T."/>
            <person name="Hug L.A."/>
            <person name="Sharon I."/>
            <person name="Castelle C.J."/>
            <person name="Probst A.J."/>
            <person name="Thomas B.C."/>
            <person name="Singh A."/>
            <person name="Wilkins M.J."/>
            <person name="Karaoz U."/>
            <person name="Brodie E.L."/>
            <person name="Williams K.H."/>
            <person name="Hubbard S.S."/>
            <person name="Banfield J.F."/>
        </authorList>
    </citation>
    <scope>NUCLEOTIDE SEQUENCE [LARGE SCALE GENOMIC DNA]</scope>
</reference>
<keyword evidence="5" id="KW-0699">rRNA-binding</keyword>
<protein>
    <recommendedName>
        <fullName evidence="4 5">Small ribosomal subunit protein uS13</fullName>
    </recommendedName>
</protein>
<dbReference type="Pfam" id="PF00416">
    <property type="entry name" value="Ribosomal_S13"/>
    <property type="match status" value="1"/>
</dbReference>
<dbReference type="PROSITE" id="PS50159">
    <property type="entry name" value="RIBOSOMAL_S13_2"/>
    <property type="match status" value="1"/>
</dbReference>
<dbReference type="Gene3D" id="4.10.910.10">
    <property type="entry name" value="30s ribosomal protein s13, domain 2"/>
    <property type="match status" value="1"/>
</dbReference>
<evidence type="ECO:0000256" key="4">
    <source>
        <dbReference type="ARBA" id="ARBA00035166"/>
    </source>
</evidence>
<evidence type="ECO:0000256" key="3">
    <source>
        <dbReference type="ARBA" id="ARBA00023274"/>
    </source>
</evidence>
<evidence type="ECO:0000256" key="5">
    <source>
        <dbReference type="HAMAP-Rule" id="MF_01315"/>
    </source>
</evidence>
<dbReference type="Proteomes" id="UP000178197">
    <property type="component" value="Unassembled WGS sequence"/>
</dbReference>
<dbReference type="GO" id="GO:0005829">
    <property type="term" value="C:cytosol"/>
    <property type="evidence" value="ECO:0007669"/>
    <property type="project" value="TreeGrafter"/>
</dbReference>
<accession>A0A1F8FH41</accession>
<evidence type="ECO:0000256" key="1">
    <source>
        <dbReference type="ARBA" id="ARBA00008080"/>
    </source>
</evidence>
<comment type="function">
    <text evidence="5">Located at the top of the head of the 30S subunit, it contacts several helices of the 16S rRNA. In the 70S ribosome it contacts the 23S rRNA (bridge B1a) and protein L5 of the 50S subunit (bridge B1b), connecting the 2 subunits; these bridges are implicated in subunit movement. Contacts the tRNAs in the A and P-sites.</text>
</comment>
<dbReference type="PIRSF" id="PIRSF002134">
    <property type="entry name" value="Ribosomal_S13"/>
    <property type="match status" value="1"/>
</dbReference>
<evidence type="ECO:0000313" key="9">
    <source>
        <dbReference type="Proteomes" id="UP000178197"/>
    </source>
</evidence>
<dbReference type="PANTHER" id="PTHR10871:SF1">
    <property type="entry name" value="SMALL RIBOSOMAL SUBUNIT PROTEIN US13M"/>
    <property type="match status" value="1"/>
</dbReference>
<keyword evidence="3 5" id="KW-0687">Ribonucleoprotein</keyword>
<organism evidence="8 9">
    <name type="scientific">Candidatus Yanofskybacteria bacterium RIFCSPHIGHO2_02_FULL_43_15c</name>
    <dbReference type="NCBI Taxonomy" id="1802679"/>
    <lineage>
        <taxon>Bacteria</taxon>
        <taxon>Candidatus Yanofskyibacteriota</taxon>
    </lineage>
</organism>
<proteinExistence type="inferred from homology"/>
<evidence type="ECO:0000256" key="7">
    <source>
        <dbReference type="SAM" id="MobiDB-lite"/>
    </source>
</evidence>
<dbReference type="Gene3D" id="1.10.8.50">
    <property type="match status" value="1"/>
</dbReference>
<dbReference type="EMBL" id="MGJT01000017">
    <property type="protein sequence ID" value="OGN12461.1"/>
    <property type="molecule type" value="Genomic_DNA"/>
</dbReference>
<evidence type="ECO:0000313" key="8">
    <source>
        <dbReference type="EMBL" id="OGN12461.1"/>
    </source>
</evidence>